<dbReference type="PANTHER" id="PTHR14614">
    <property type="entry name" value="HEPATOCELLULAR CARCINOMA-ASSOCIATED ANTIGEN"/>
    <property type="match status" value="1"/>
</dbReference>
<sequence length="392" mass="42504">MAIPPSACLPPIKTIASQSCLVLHDCLSYLRQIYTPPVRGSKRRDIHIPLPILNDQGVYDEWRSDAFEKAYSIRWLTVLISQMDKGDVDAERSELIQTAASLLAACAGTASAGTVVRDYSFFTPVCGTDAVNVKVKDGLHEVCASLTDIALDNDDFSSVGAQTWGGACVLAEAIALHPEHFGLTRDTTVDDASRRLRILELGAGTGLVSIVAAKVLQLQGAAAHCPGACVVATDFYPSVLANLDKNIRANFAGSETDSTRIDISAHFLDWSLFPIDPSPAAPLDDPFDIVLGADIVYESEHAAWIRSCLERLLARPAKAAYTQRDPRFHLVIPLRPFFAAESNSIECVFPSIQDCRPGELTIYAKETIVCDADDVDGGQAEVVYAYYQIGWA</sequence>
<dbReference type="InterPro" id="IPR019410">
    <property type="entry name" value="Methyltransf_16"/>
</dbReference>
<evidence type="ECO:0008006" key="3">
    <source>
        <dbReference type="Google" id="ProtNLM"/>
    </source>
</evidence>
<dbReference type="InterPro" id="IPR029063">
    <property type="entry name" value="SAM-dependent_MTases_sf"/>
</dbReference>
<name>A0A0D7AMI9_9AGAR</name>
<evidence type="ECO:0000313" key="2">
    <source>
        <dbReference type="Proteomes" id="UP000054144"/>
    </source>
</evidence>
<dbReference type="Gene3D" id="3.40.50.150">
    <property type="entry name" value="Vaccinia Virus protein VP39"/>
    <property type="match status" value="1"/>
</dbReference>
<keyword evidence="2" id="KW-1185">Reference proteome</keyword>
<evidence type="ECO:0000313" key="1">
    <source>
        <dbReference type="EMBL" id="KIY52777.1"/>
    </source>
</evidence>
<dbReference type="GO" id="GO:0008757">
    <property type="term" value="F:S-adenosylmethionine-dependent methyltransferase activity"/>
    <property type="evidence" value="ECO:0007669"/>
    <property type="project" value="UniProtKB-ARBA"/>
</dbReference>
<dbReference type="Proteomes" id="UP000054144">
    <property type="component" value="Unassembled WGS sequence"/>
</dbReference>
<dbReference type="CDD" id="cd02440">
    <property type="entry name" value="AdoMet_MTases"/>
    <property type="match status" value="1"/>
</dbReference>
<organism evidence="1 2">
    <name type="scientific">Fistulina hepatica ATCC 64428</name>
    <dbReference type="NCBI Taxonomy" id="1128425"/>
    <lineage>
        <taxon>Eukaryota</taxon>
        <taxon>Fungi</taxon>
        <taxon>Dikarya</taxon>
        <taxon>Basidiomycota</taxon>
        <taxon>Agaricomycotina</taxon>
        <taxon>Agaricomycetes</taxon>
        <taxon>Agaricomycetidae</taxon>
        <taxon>Agaricales</taxon>
        <taxon>Fistulinaceae</taxon>
        <taxon>Fistulina</taxon>
    </lineage>
</organism>
<dbReference type="Pfam" id="PF10294">
    <property type="entry name" value="Methyltransf_16"/>
    <property type="match status" value="1"/>
</dbReference>
<protein>
    <recommendedName>
        <fullName evidence="3">S-adenosyl-L-methionine-dependent methyltransferase</fullName>
    </recommendedName>
</protein>
<dbReference type="EMBL" id="KN881630">
    <property type="protein sequence ID" value="KIY52777.1"/>
    <property type="molecule type" value="Genomic_DNA"/>
</dbReference>
<gene>
    <name evidence="1" type="ORF">FISHEDRAFT_34563</name>
</gene>
<accession>A0A0D7AMI9</accession>
<reference evidence="1 2" key="1">
    <citation type="journal article" date="2015" name="Fungal Genet. Biol.">
        <title>Evolution of novel wood decay mechanisms in Agaricales revealed by the genome sequences of Fistulina hepatica and Cylindrobasidium torrendii.</title>
        <authorList>
            <person name="Floudas D."/>
            <person name="Held B.W."/>
            <person name="Riley R."/>
            <person name="Nagy L.G."/>
            <person name="Koehler G."/>
            <person name="Ransdell A.S."/>
            <person name="Younus H."/>
            <person name="Chow J."/>
            <person name="Chiniquy J."/>
            <person name="Lipzen A."/>
            <person name="Tritt A."/>
            <person name="Sun H."/>
            <person name="Haridas S."/>
            <person name="LaButti K."/>
            <person name="Ohm R.A."/>
            <person name="Kues U."/>
            <person name="Blanchette R.A."/>
            <person name="Grigoriev I.V."/>
            <person name="Minto R.E."/>
            <person name="Hibbett D.S."/>
        </authorList>
    </citation>
    <scope>NUCLEOTIDE SEQUENCE [LARGE SCALE GENOMIC DNA]</scope>
    <source>
        <strain evidence="1 2">ATCC 64428</strain>
    </source>
</reference>
<dbReference type="SUPFAM" id="SSF53335">
    <property type="entry name" value="S-adenosyl-L-methionine-dependent methyltransferases"/>
    <property type="match status" value="1"/>
</dbReference>
<proteinExistence type="predicted"/>
<dbReference type="OrthoDB" id="433955at2759"/>
<dbReference type="AlphaFoldDB" id="A0A0D7AMI9"/>